<evidence type="ECO:0000256" key="1">
    <source>
        <dbReference type="ARBA" id="ARBA00022527"/>
    </source>
</evidence>
<dbReference type="InterPro" id="IPR036890">
    <property type="entry name" value="HATPase_C_sf"/>
</dbReference>
<dbReference type="Gene3D" id="3.30.565.10">
    <property type="entry name" value="Histidine kinase-like ATPase, C-terminal domain"/>
    <property type="match status" value="1"/>
</dbReference>
<sequence length="336" mass="37172">MGEAGVTGAVDHRGQRRFRHGVLIVDGQHTIERRLVPSLRRDITAGQAVFMVVGADTARIVRDRLGDDADTLQWAPVDGFYQRLGFSYRSFDRYLRDQHDRQQPIHIVAEPGLVSDPRAPVDRVAAFLNYEAMANDRYARYGSPITCLWHREHHPAWVIDDVRKVHGQELTARGDIDNPSYIAPAAYLNARVPASLPAPPPVTDLDLTVWDFAEVAACRAAVARWASHHDFVPAAVRQVVAAGNEAVTNGLQHGQAPVQVRAWRRDTTLILDIEDHGGQPIPADAGYRPPATLAGPAGLWVARQLADVLLTSTHHGRTTVRMYFPHAVIHSNLDIP</sequence>
<dbReference type="InterPro" id="IPR050267">
    <property type="entry name" value="Anti-sigma-factor_SerPK"/>
</dbReference>
<reference evidence="4 5" key="1">
    <citation type="submission" date="2023-06" db="EMBL/GenBank/DDBJ databases">
        <authorList>
            <person name="Yushchuk O."/>
            <person name="Binda E."/>
            <person name="Ruckert-Reed C."/>
            <person name="Fedorenko V."/>
            <person name="Kalinowski J."/>
            <person name="Marinelli F."/>
        </authorList>
    </citation>
    <scope>NUCLEOTIDE SEQUENCE [LARGE SCALE GENOMIC DNA]</scope>
    <source>
        <strain evidence="4 5">NRRL 3884</strain>
    </source>
</reference>
<accession>A0ABY8WPU7</accession>
<feature type="domain" description="Histidine kinase/HSP90-like ATPase" evidence="2">
    <location>
        <begin position="213"/>
        <end position="323"/>
    </location>
</feature>
<dbReference type="SUPFAM" id="SSF55874">
    <property type="entry name" value="ATPase domain of HSP90 chaperone/DNA topoisomerase II/histidine kinase"/>
    <property type="match status" value="1"/>
</dbReference>
<dbReference type="PANTHER" id="PTHR35526:SF3">
    <property type="entry name" value="ANTI-SIGMA-F FACTOR RSBW"/>
    <property type="match status" value="1"/>
</dbReference>
<keyword evidence="1" id="KW-0418">Kinase</keyword>
<name>A0ABY8WPU7_9ACTN</name>
<dbReference type="Proteomes" id="UP001240150">
    <property type="component" value="Chromosome"/>
</dbReference>
<dbReference type="EMBL" id="CP126980">
    <property type="protein sequence ID" value="WIM99906.1"/>
    <property type="molecule type" value="Genomic_DNA"/>
</dbReference>
<keyword evidence="5" id="KW-1185">Reference proteome</keyword>
<dbReference type="RefSeq" id="WP_284921353.1">
    <property type="nucleotide sequence ID" value="NZ_CP126980.1"/>
</dbReference>
<proteinExistence type="predicted"/>
<dbReference type="InterPro" id="IPR025847">
    <property type="entry name" value="MEDS_domain"/>
</dbReference>
<gene>
    <name evidence="4" type="ORF">ACTOB_003574</name>
</gene>
<dbReference type="Pfam" id="PF13581">
    <property type="entry name" value="HATPase_c_2"/>
    <property type="match status" value="1"/>
</dbReference>
<dbReference type="InterPro" id="IPR003594">
    <property type="entry name" value="HATPase_dom"/>
</dbReference>
<keyword evidence="1" id="KW-0723">Serine/threonine-protein kinase</keyword>
<dbReference type="Pfam" id="PF14417">
    <property type="entry name" value="MEDS"/>
    <property type="match status" value="1"/>
</dbReference>
<evidence type="ECO:0000259" key="3">
    <source>
        <dbReference type="Pfam" id="PF14417"/>
    </source>
</evidence>
<evidence type="ECO:0000313" key="4">
    <source>
        <dbReference type="EMBL" id="WIM99906.1"/>
    </source>
</evidence>
<evidence type="ECO:0000259" key="2">
    <source>
        <dbReference type="Pfam" id="PF13581"/>
    </source>
</evidence>
<evidence type="ECO:0000313" key="5">
    <source>
        <dbReference type="Proteomes" id="UP001240150"/>
    </source>
</evidence>
<organism evidence="4 5">
    <name type="scientific">Actinoplanes oblitus</name>
    <dbReference type="NCBI Taxonomy" id="3040509"/>
    <lineage>
        <taxon>Bacteria</taxon>
        <taxon>Bacillati</taxon>
        <taxon>Actinomycetota</taxon>
        <taxon>Actinomycetes</taxon>
        <taxon>Micromonosporales</taxon>
        <taxon>Micromonosporaceae</taxon>
        <taxon>Actinoplanes</taxon>
    </lineage>
</organism>
<dbReference type="PANTHER" id="PTHR35526">
    <property type="entry name" value="ANTI-SIGMA-F FACTOR RSBW-RELATED"/>
    <property type="match status" value="1"/>
</dbReference>
<protein>
    <submittedName>
        <fullName evidence="4">MEDS domain-containing protein</fullName>
    </submittedName>
</protein>
<keyword evidence="1" id="KW-0808">Transferase</keyword>
<feature type="domain" description="MEDS" evidence="3">
    <location>
        <begin position="19"/>
        <end position="166"/>
    </location>
</feature>